<keyword evidence="5" id="KW-0411">Iron-sulfur</keyword>
<dbReference type="PANTHER" id="PTHR21266:SF59">
    <property type="entry name" value="BLR4922 PROTEIN"/>
    <property type="match status" value="1"/>
</dbReference>
<evidence type="ECO:0000256" key="2">
    <source>
        <dbReference type="ARBA" id="ARBA00022723"/>
    </source>
</evidence>
<dbReference type="InterPro" id="IPR036922">
    <property type="entry name" value="Rieske_2Fe-2S_sf"/>
</dbReference>
<evidence type="ECO:0000256" key="3">
    <source>
        <dbReference type="ARBA" id="ARBA00023002"/>
    </source>
</evidence>
<organism evidence="7 8">
    <name type="scientific">Mojavia pulchra JT2-VF2</name>
    <dbReference type="NCBI Taxonomy" id="287848"/>
    <lineage>
        <taxon>Bacteria</taxon>
        <taxon>Bacillati</taxon>
        <taxon>Cyanobacteriota</taxon>
        <taxon>Cyanophyceae</taxon>
        <taxon>Nostocales</taxon>
        <taxon>Nostocaceae</taxon>
    </lineage>
</organism>
<dbReference type="GO" id="GO:0016705">
    <property type="term" value="F:oxidoreductase activity, acting on paired donors, with incorporation or reduction of molecular oxygen"/>
    <property type="evidence" value="ECO:0007669"/>
    <property type="project" value="UniProtKB-ARBA"/>
</dbReference>
<dbReference type="InterPro" id="IPR015881">
    <property type="entry name" value="ARHD_Rieske_2Fe_2S"/>
</dbReference>
<dbReference type="EMBL" id="JAHHHN010000005">
    <property type="protein sequence ID" value="MBW4561626.1"/>
    <property type="molecule type" value="Genomic_DNA"/>
</dbReference>
<dbReference type="GO" id="GO:0051213">
    <property type="term" value="F:dioxygenase activity"/>
    <property type="evidence" value="ECO:0007669"/>
    <property type="project" value="UniProtKB-KW"/>
</dbReference>
<comment type="caution">
    <text evidence="7">The sequence shown here is derived from an EMBL/GenBank/DDBJ whole genome shotgun (WGS) entry which is preliminary data.</text>
</comment>
<reference evidence="7" key="2">
    <citation type="journal article" date="2022" name="Microbiol. Resour. Announc.">
        <title>Metagenome Sequencing to Explore Phylogenomics of Terrestrial Cyanobacteria.</title>
        <authorList>
            <person name="Ward R.D."/>
            <person name="Stajich J.E."/>
            <person name="Johansen J.R."/>
            <person name="Huntemann M."/>
            <person name="Clum A."/>
            <person name="Foster B."/>
            <person name="Foster B."/>
            <person name="Roux S."/>
            <person name="Palaniappan K."/>
            <person name="Varghese N."/>
            <person name="Mukherjee S."/>
            <person name="Reddy T.B.K."/>
            <person name="Daum C."/>
            <person name="Copeland A."/>
            <person name="Chen I.A."/>
            <person name="Ivanova N.N."/>
            <person name="Kyrpides N.C."/>
            <person name="Shapiro N."/>
            <person name="Eloe-Fadrosh E.A."/>
            <person name="Pietrasiak N."/>
        </authorList>
    </citation>
    <scope>NUCLEOTIDE SEQUENCE</scope>
    <source>
        <strain evidence="7">JT2-VF2</strain>
    </source>
</reference>
<dbReference type="GO" id="GO:0005506">
    <property type="term" value="F:iron ion binding"/>
    <property type="evidence" value="ECO:0007669"/>
    <property type="project" value="InterPro"/>
</dbReference>
<dbReference type="Pfam" id="PF00355">
    <property type="entry name" value="Rieske"/>
    <property type="match status" value="1"/>
</dbReference>
<keyword evidence="7" id="KW-0223">Dioxygenase</keyword>
<dbReference type="Gene3D" id="2.102.10.10">
    <property type="entry name" value="Rieske [2Fe-2S] iron-sulphur domain"/>
    <property type="match status" value="1"/>
</dbReference>
<evidence type="ECO:0000259" key="6">
    <source>
        <dbReference type="PROSITE" id="PS51296"/>
    </source>
</evidence>
<keyword evidence="4" id="KW-0408">Iron</keyword>
<dbReference type="Pfam" id="PF19112">
    <property type="entry name" value="VanA_C"/>
    <property type="match status" value="1"/>
</dbReference>
<dbReference type="Proteomes" id="UP000715781">
    <property type="component" value="Unassembled WGS sequence"/>
</dbReference>
<dbReference type="AlphaFoldDB" id="A0A951PXR9"/>
<keyword evidence="1" id="KW-0001">2Fe-2S</keyword>
<dbReference type="PROSITE" id="PS51296">
    <property type="entry name" value="RIESKE"/>
    <property type="match status" value="1"/>
</dbReference>
<keyword evidence="3" id="KW-0560">Oxidoreductase</keyword>
<dbReference type="InterPro" id="IPR050584">
    <property type="entry name" value="Cholesterol_7-desaturase"/>
</dbReference>
<sequence>MLKNFWYACELSSAITSKPKHLTMLNQEFVLYRNSQGQVFALSDRCPHRGASLSNGWVEDGCIRCPYHGWKYQADGSCIEIPANQPGVPIPKKARLNTYPVQEKYGFIWLFWGDLPEKERPPIPLLPEFDTPGWRAVYGELQWNTHYTRVLENAIDISHVPFIHRNSIGSGIADQPSIEEYDVRVGEWSASATVTANQSNKTRGFWKTILNRQESRPLRVTLSFYMPSISRLEFDFPIGHFKIILFIAHIPIDANTTLSKWIVLRNFITLPFADRDARKRALKTMLEDKPIIESQIPKVVPNHLTGELHVPSDNLSIVYRKFRKKCLDMGWGEESDVNVVDYTDDQISTDFLYQQIQEIARLGNS</sequence>
<accession>A0A951PXR9</accession>
<gene>
    <name evidence="7" type="ORF">KME32_10815</name>
</gene>
<keyword evidence="2" id="KW-0479">Metal-binding</keyword>
<name>A0A951PXR9_9NOST</name>
<feature type="domain" description="Rieske" evidence="6">
    <location>
        <begin position="6"/>
        <end position="110"/>
    </location>
</feature>
<dbReference type="PANTHER" id="PTHR21266">
    <property type="entry name" value="IRON-SULFUR DOMAIN CONTAINING PROTEIN"/>
    <property type="match status" value="1"/>
</dbReference>
<evidence type="ECO:0000256" key="5">
    <source>
        <dbReference type="ARBA" id="ARBA00023014"/>
    </source>
</evidence>
<protein>
    <submittedName>
        <fullName evidence="7">Aromatic ring-hydroxylating dioxygenase subunit alpha</fullName>
    </submittedName>
</protein>
<evidence type="ECO:0000256" key="1">
    <source>
        <dbReference type="ARBA" id="ARBA00022714"/>
    </source>
</evidence>
<dbReference type="SUPFAM" id="SSF55961">
    <property type="entry name" value="Bet v1-like"/>
    <property type="match status" value="1"/>
</dbReference>
<reference evidence="7" key="1">
    <citation type="submission" date="2021-05" db="EMBL/GenBank/DDBJ databases">
        <authorList>
            <person name="Pietrasiak N."/>
            <person name="Ward R."/>
            <person name="Stajich J.E."/>
            <person name="Kurbessoian T."/>
        </authorList>
    </citation>
    <scope>NUCLEOTIDE SEQUENCE</scope>
    <source>
        <strain evidence="7">JT2-VF2</strain>
    </source>
</reference>
<evidence type="ECO:0000313" key="7">
    <source>
        <dbReference type="EMBL" id="MBW4561626.1"/>
    </source>
</evidence>
<dbReference type="GO" id="GO:0051537">
    <property type="term" value="F:2 iron, 2 sulfur cluster binding"/>
    <property type="evidence" value="ECO:0007669"/>
    <property type="project" value="UniProtKB-KW"/>
</dbReference>
<dbReference type="InterPro" id="IPR017941">
    <property type="entry name" value="Rieske_2Fe-2S"/>
</dbReference>
<dbReference type="PROSITE" id="PS00570">
    <property type="entry name" value="RING_HYDROXYL_ALPHA"/>
    <property type="match status" value="1"/>
</dbReference>
<dbReference type="InterPro" id="IPR044043">
    <property type="entry name" value="VanA_C_cat"/>
</dbReference>
<evidence type="ECO:0000256" key="4">
    <source>
        <dbReference type="ARBA" id="ARBA00023004"/>
    </source>
</evidence>
<dbReference type="SUPFAM" id="SSF50022">
    <property type="entry name" value="ISP domain"/>
    <property type="match status" value="1"/>
</dbReference>
<evidence type="ECO:0000313" key="8">
    <source>
        <dbReference type="Proteomes" id="UP000715781"/>
    </source>
</evidence>
<dbReference type="Gene3D" id="3.90.380.10">
    <property type="entry name" value="Naphthalene 1,2-dioxygenase Alpha Subunit, Chain A, domain 1"/>
    <property type="match status" value="1"/>
</dbReference>
<dbReference type="GO" id="GO:0004497">
    <property type="term" value="F:monooxygenase activity"/>
    <property type="evidence" value="ECO:0007669"/>
    <property type="project" value="UniProtKB-ARBA"/>
</dbReference>
<proteinExistence type="predicted"/>